<dbReference type="PANTHER" id="PTHR43028:SF5">
    <property type="entry name" value="3'(2'),5'-BISPHOSPHATE NUCLEOTIDASE 1"/>
    <property type="match status" value="1"/>
</dbReference>
<dbReference type="PANTHER" id="PTHR43028">
    <property type="entry name" value="3'(2'),5'-BISPHOSPHATE NUCLEOTIDASE 1"/>
    <property type="match status" value="1"/>
</dbReference>
<feature type="binding site" evidence="5">
    <location>
        <position position="88"/>
    </location>
    <ligand>
        <name>Mg(2+)</name>
        <dbReference type="ChEBI" id="CHEBI:18420"/>
        <label>1</label>
        <note>catalytic</note>
    </ligand>
</feature>
<evidence type="ECO:0000313" key="6">
    <source>
        <dbReference type="EMBL" id="MBB4118419.1"/>
    </source>
</evidence>
<dbReference type="CDD" id="cd01638">
    <property type="entry name" value="CysQ"/>
    <property type="match status" value="1"/>
</dbReference>
<feature type="binding site" evidence="4">
    <location>
        <begin position="88"/>
        <end position="91"/>
    </location>
    <ligand>
        <name>substrate</name>
    </ligand>
</feature>
<feature type="binding site" evidence="4">
    <location>
        <position position="86"/>
    </location>
    <ligand>
        <name>Mg(2+)</name>
        <dbReference type="ChEBI" id="CHEBI:18420"/>
        <label>1</label>
    </ligand>
</feature>
<dbReference type="GO" id="GO:0000287">
    <property type="term" value="F:magnesium ion binding"/>
    <property type="evidence" value="ECO:0007669"/>
    <property type="project" value="UniProtKB-UniRule"/>
</dbReference>
<comment type="subcellular location">
    <subcellularLocation>
        <location evidence="4">Cell membrane</location>
        <topology evidence="4">Peripheral membrane protein</topology>
        <orientation evidence="4">Cytoplasmic side</orientation>
    </subcellularLocation>
</comment>
<keyword evidence="2 4" id="KW-0479">Metal-binding</keyword>
<dbReference type="RefSeq" id="WP_183476478.1">
    <property type="nucleotide sequence ID" value="NZ_JACIFO010000002.1"/>
</dbReference>
<comment type="similarity">
    <text evidence="4">Belongs to the inositol monophosphatase superfamily. CysQ family.</text>
</comment>
<evidence type="ECO:0000256" key="3">
    <source>
        <dbReference type="ARBA" id="ARBA00022842"/>
    </source>
</evidence>
<evidence type="ECO:0000256" key="5">
    <source>
        <dbReference type="PIRSR" id="PIRSR600760-2"/>
    </source>
</evidence>
<proteinExistence type="inferred from homology"/>
<feature type="binding site" evidence="4">
    <location>
        <position position="211"/>
    </location>
    <ligand>
        <name>substrate</name>
    </ligand>
</feature>
<keyword evidence="3 4" id="KW-0460">Magnesium</keyword>
<feature type="binding site" evidence="4">
    <location>
        <position position="89"/>
    </location>
    <ligand>
        <name>Mg(2+)</name>
        <dbReference type="ChEBI" id="CHEBI:18420"/>
        <label>2</label>
    </ligand>
</feature>
<dbReference type="InterPro" id="IPR000760">
    <property type="entry name" value="Inositol_monophosphatase-like"/>
</dbReference>
<accession>A0A840EJ66</accession>
<evidence type="ECO:0000313" key="7">
    <source>
        <dbReference type="Proteomes" id="UP000553034"/>
    </source>
</evidence>
<feature type="binding site" evidence="5">
    <location>
        <position position="211"/>
    </location>
    <ligand>
        <name>Mg(2+)</name>
        <dbReference type="ChEBI" id="CHEBI:18420"/>
        <label>1</label>
        <note>catalytic</note>
    </ligand>
</feature>
<dbReference type="GO" id="GO:0005886">
    <property type="term" value="C:plasma membrane"/>
    <property type="evidence" value="ECO:0007669"/>
    <property type="project" value="UniProtKB-SubCell"/>
</dbReference>
<feature type="binding site" evidence="4">
    <location>
        <position position="88"/>
    </location>
    <ligand>
        <name>Mg(2+)</name>
        <dbReference type="ChEBI" id="CHEBI:18420"/>
        <label>1</label>
    </ligand>
</feature>
<feature type="binding site" evidence="4">
    <location>
        <position position="66"/>
    </location>
    <ligand>
        <name>substrate</name>
    </ligand>
</feature>
<sequence>MELKNYIPLIMEAAKNAGEEILSVYQSEDFSVEQKEDDSPLTKADQKAHELIVKALNETDFPILSEEGRTIPFAERKNWTYFWMVDPLDGTKEFIKRNDEFSVNIALIYKNKPVLGVIYAPVWKKLYVGGENLAAKVYTNQKTTVLTRKEQPLEITRILTSRSHLSSRMASYVLQFPKAEIIPMGSSLKFMHLAEAKAEIYPRFSPTMEWDTAAAHAILKSNGLGIEIINQNSGKPLQYNKENLQNPNFIVKR</sequence>
<dbReference type="Gene3D" id="3.40.190.80">
    <property type="match status" value="1"/>
</dbReference>
<evidence type="ECO:0000256" key="2">
    <source>
        <dbReference type="ARBA" id="ARBA00022723"/>
    </source>
</evidence>
<dbReference type="EMBL" id="JACIFO010000002">
    <property type="protein sequence ID" value="MBB4118419.1"/>
    <property type="molecule type" value="Genomic_DNA"/>
</dbReference>
<feature type="binding site" evidence="5">
    <location>
        <position position="66"/>
    </location>
    <ligand>
        <name>Mg(2+)</name>
        <dbReference type="ChEBI" id="CHEBI:18420"/>
        <label>1</label>
        <note>catalytic</note>
    </ligand>
</feature>
<dbReference type="NCBIfam" id="TIGR01331">
    <property type="entry name" value="bisphos_cysQ"/>
    <property type="match status" value="1"/>
</dbReference>
<dbReference type="Proteomes" id="UP000553034">
    <property type="component" value="Unassembled WGS sequence"/>
</dbReference>
<dbReference type="InterPro" id="IPR050725">
    <property type="entry name" value="CysQ/Inositol_MonoPase"/>
</dbReference>
<dbReference type="PROSITE" id="PS00629">
    <property type="entry name" value="IMP_1"/>
    <property type="match status" value="1"/>
</dbReference>
<dbReference type="AlphaFoldDB" id="A0A840EJ66"/>
<feature type="binding site" evidence="4">
    <location>
        <position position="211"/>
    </location>
    <ligand>
        <name>Mg(2+)</name>
        <dbReference type="ChEBI" id="CHEBI:18420"/>
        <label>2</label>
    </ligand>
</feature>
<evidence type="ECO:0000256" key="1">
    <source>
        <dbReference type="ARBA" id="ARBA00001625"/>
    </source>
</evidence>
<feature type="binding site" evidence="4">
    <location>
        <position position="66"/>
    </location>
    <ligand>
        <name>Mg(2+)</name>
        <dbReference type="ChEBI" id="CHEBI:18420"/>
        <label>1</label>
    </ligand>
</feature>
<dbReference type="InterPro" id="IPR006240">
    <property type="entry name" value="CysQ"/>
</dbReference>
<dbReference type="GO" id="GO:0050427">
    <property type="term" value="P:3'-phosphoadenosine 5'-phosphosulfate metabolic process"/>
    <property type="evidence" value="ECO:0007669"/>
    <property type="project" value="TreeGrafter"/>
</dbReference>
<dbReference type="GO" id="GO:0000103">
    <property type="term" value="P:sulfate assimilation"/>
    <property type="evidence" value="ECO:0007669"/>
    <property type="project" value="TreeGrafter"/>
</dbReference>
<comment type="catalytic activity">
    <reaction evidence="1 4">
        <text>adenosine 3',5'-bisphosphate + H2O = AMP + phosphate</text>
        <dbReference type="Rhea" id="RHEA:10040"/>
        <dbReference type="ChEBI" id="CHEBI:15377"/>
        <dbReference type="ChEBI" id="CHEBI:43474"/>
        <dbReference type="ChEBI" id="CHEBI:58343"/>
        <dbReference type="ChEBI" id="CHEBI:456215"/>
        <dbReference type="EC" id="3.1.3.7"/>
    </reaction>
</comment>
<keyword evidence="4" id="KW-1003">Cell membrane</keyword>
<name>A0A840EJ66_9FLAO</name>
<dbReference type="InterPro" id="IPR020583">
    <property type="entry name" value="Inositol_monoP_metal-BS"/>
</dbReference>
<organism evidence="6 7">
    <name type="scientific">Mesonia hippocampi</name>
    <dbReference type="NCBI Taxonomy" id="1628250"/>
    <lineage>
        <taxon>Bacteria</taxon>
        <taxon>Pseudomonadati</taxon>
        <taxon>Bacteroidota</taxon>
        <taxon>Flavobacteriia</taxon>
        <taxon>Flavobacteriales</taxon>
        <taxon>Flavobacteriaceae</taxon>
        <taxon>Mesonia</taxon>
    </lineage>
</organism>
<comment type="cofactor">
    <cofactor evidence="4 5">
        <name>Mg(2+)</name>
        <dbReference type="ChEBI" id="CHEBI:18420"/>
    </cofactor>
</comment>
<comment type="caution">
    <text evidence="6">The sequence shown here is derived from an EMBL/GenBank/DDBJ whole genome shotgun (WGS) entry which is preliminary data.</text>
</comment>
<gene>
    <name evidence="4" type="primary">cysQ</name>
    <name evidence="6" type="ORF">GGR32_000693</name>
</gene>
<dbReference type="GO" id="GO:0008441">
    <property type="term" value="F:3'(2'),5'-bisphosphate nucleotidase activity"/>
    <property type="evidence" value="ECO:0007669"/>
    <property type="project" value="UniProtKB-UniRule"/>
</dbReference>
<dbReference type="HAMAP" id="MF_02095">
    <property type="entry name" value="CysQ"/>
    <property type="match status" value="1"/>
</dbReference>
<protein>
    <recommendedName>
        <fullName evidence="4">3'(2'),5'-bisphosphate nucleotidase CysQ</fullName>
        <ecNumber evidence="4">3.1.3.7</ecNumber>
    </recommendedName>
    <alternativeName>
        <fullName evidence="4">3'(2'),5-bisphosphonucleoside 3'(2')-phosphohydrolase</fullName>
    </alternativeName>
    <alternativeName>
        <fullName evidence="4">3'-phosphoadenosine 5'-phosphate phosphatase</fullName>
        <shortName evidence="4">PAP phosphatase</shortName>
    </alternativeName>
</protein>
<dbReference type="SUPFAM" id="SSF56655">
    <property type="entry name" value="Carbohydrate phosphatase"/>
    <property type="match status" value="1"/>
</dbReference>
<dbReference type="Pfam" id="PF00459">
    <property type="entry name" value="Inositol_P"/>
    <property type="match status" value="1"/>
</dbReference>
<reference evidence="6 7" key="1">
    <citation type="submission" date="2020-08" db="EMBL/GenBank/DDBJ databases">
        <title>Genomic Encyclopedia of Type Strains, Phase IV (KMG-IV): sequencing the most valuable type-strain genomes for metagenomic binning, comparative biology and taxonomic classification.</title>
        <authorList>
            <person name="Goeker M."/>
        </authorList>
    </citation>
    <scope>NUCLEOTIDE SEQUENCE [LARGE SCALE GENOMIC DNA]</scope>
    <source>
        <strain evidence="6 7">DSM 29568</strain>
    </source>
</reference>
<feature type="binding site" evidence="5">
    <location>
        <position position="89"/>
    </location>
    <ligand>
        <name>Mg(2+)</name>
        <dbReference type="ChEBI" id="CHEBI:18420"/>
        <label>1</label>
        <note>catalytic</note>
    </ligand>
</feature>
<keyword evidence="7" id="KW-1185">Reference proteome</keyword>
<evidence type="ECO:0000256" key="4">
    <source>
        <dbReference type="HAMAP-Rule" id="MF_02095"/>
    </source>
</evidence>
<feature type="binding site" evidence="4">
    <location>
        <position position="86"/>
    </location>
    <ligand>
        <name>Mg(2+)</name>
        <dbReference type="ChEBI" id="CHEBI:18420"/>
        <label>2</label>
    </ligand>
</feature>
<keyword evidence="4 6" id="KW-0378">Hydrolase</keyword>
<feature type="binding site" evidence="5">
    <location>
        <position position="86"/>
    </location>
    <ligand>
        <name>Mg(2+)</name>
        <dbReference type="ChEBI" id="CHEBI:18420"/>
        <label>1</label>
        <note>catalytic</note>
    </ligand>
</feature>
<dbReference type="Gene3D" id="3.30.540.10">
    <property type="entry name" value="Fructose-1,6-Bisphosphatase, subunit A, domain 1"/>
    <property type="match status" value="1"/>
</dbReference>
<keyword evidence="4" id="KW-0472">Membrane</keyword>
<dbReference type="EC" id="3.1.3.7" evidence="4"/>
<comment type="function">
    <text evidence="4">Converts adenosine-3',5'-bisphosphate (PAP) to AMP.</text>
</comment>